<dbReference type="Gene3D" id="3.40.1260.10">
    <property type="entry name" value="DsrEFH-like"/>
    <property type="match status" value="1"/>
</dbReference>
<name>A0A1V3NRG3_9GAMM</name>
<comment type="caution">
    <text evidence="1">The sequence shown here is derived from an EMBL/GenBank/DDBJ whole genome shotgun (WGS) entry which is preliminary data.</text>
</comment>
<dbReference type="InterPro" id="IPR027396">
    <property type="entry name" value="DsrEFH-like"/>
</dbReference>
<dbReference type="Proteomes" id="UP000189462">
    <property type="component" value="Unassembled WGS sequence"/>
</dbReference>
<evidence type="ECO:0000313" key="1">
    <source>
        <dbReference type="EMBL" id="OOG27705.1"/>
    </source>
</evidence>
<evidence type="ECO:0000313" key="2">
    <source>
        <dbReference type="Proteomes" id="UP000189462"/>
    </source>
</evidence>
<dbReference type="Pfam" id="PF02635">
    <property type="entry name" value="DsrE"/>
    <property type="match status" value="1"/>
</dbReference>
<gene>
    <name evidence="1" type="ORF">B1C78_03405</name>
</gene>
<dbReference type="GO" id="GO:0005829">
    <property type="term" value="C:cytosol"/>
    <property type="evidence" value="ECO:0007669"/>
    <property type="project" value="TreeGrafter"/>
</dbReference>
<accession>A0A1V3NRG3</accession>
<protein>
    <submittedName>
        <fullName evidence="1">Uncharacterized protein</fullName>
    </submittedName>
</protein>
<dbReference type="OrthoDB" id="9807918at2"/>
<organism evidence="1 2">
    <name type="scientific">Thioalkalivibrio denitrificans</name>
    <dbReference type="NCBI Taxonomy" id="108003"/>
    <lineage>
        <taxon>Bacteria</taxon>
        <taxon>Pseudomonadati</taxon>
        <taxon>Pseudomonadota</taxon>
        <taxon>Gammaproteobacteria</taxon>
        <taxon>Chromatiales</taxon>
        <taxon>Ectothiorhodospiraceae</taxon>
        <taxon>Thioalkalivibrio</taxon>
    </lineage>
</organism>
<reference evidence="1 2" key="1">
    <citation type="submission" date="2017-02" db="EMBL/GenBank/DDBJ databases">
        <title>Genomic diversity within the haloalkaliphilic genus Thioalkalivibrio.</title>
        <authorList>
            <person name="Ahn A.-C."/>
            <person name="Meier-Kolthoff J."/>
            <person name="Overmars L."/>
            <person name="Richter M."/>
            <person name="Woyke T."/>
            <person name="Sorokin D.Y."/>
            <person name="Muyzer G."/>
        </authorList>
    </citation>
    <scope>NUCLEOTIDE SEQUENCE [LARGE SCALE GENOMIC DNA]</scope>
    <source>
        <strain evidence="1 2">ALJD</strain>
    </source>
</reference>
<dbReference type="PANTHER" id="PTHR34874:SF1">
    <property type="entry name" value="PROTEIN YCHN"/>
    <property type="match status" value="1"/>
</dbReference>
<sequence length="116" mass="12663">MDTLFILNDGPYGTERSFNALRIAGALAKRGNGTVRIFLMGDAAPCAKRGQKVPQGYYNIEHMLSIVTRRGHAVAVCGTCMDARGITDEELAEGTRRGTLDELAEWTETADQVLVF</sequence>
<keyword evidence="2" id="KW-1185">Reference proteome</keyword>
<dbReference type="AlphaFoldDB" id="A0A1V3NRG3"/>
<dbReference type="InterPro" id="IPR003787">
    <property type="entry name" value="Sulphur_relay_DsrE/F-like"/>
</dbReference>
<proteinExistence type="predicted"/>
<dbReference type="PANTHER" id="PTHR34874">
    <property type="entry name" value="PROTEIN YCHN"/>
    <property type="match status" value="1"/>
</dbReference>
<dbReference type="STRING" id="108003.B1C78_03405"/>
<dbReference type="SUPFAM" id="SSF75169">
    <property type="entry name" value="DsrEFH-like"/>
    <property type="match status" value="1"/>
</dbReference>
<dbReference type="RefSeq" id="WP_077277723.1">
    <property type="nucleotide sequence ID" value="NZ_MVBK01000018.1"/>
</dbReference>
<dbReference type="EMBL" id="MVBK01000018">
    <property type="protein sequence ID" value="OOG27705.1"/>
    <property type="molecule type" value="Genomic_DNA"/>
</dbReference>